<dbReference type="AlphaFoldDB" id="A0AAV1JCC4"/>
<sequence>MGIKMLTLVLRLENLFCVFRNYYFFTRKHRIITNIRSLLEIAFMLISVYLLLYLSQLTKLSSTVTFSLSIINSLMTMVSARWYARPFKRLLDYININHNYFSQDKIYLKALEKHYTMLKVLAFCYGLIGVSLFVFRRLDSEVTFERFIKGQYAVFFTNVILLNARYYIEYVVFYAVLVVLTEHVRCLSRRIQEDVEVYEKDEGRIEEHSMRMQMEKFEQWTKIYTNVKEGSNLFNHIFGVQGACGTTPTILFYSLKFFLYILALFMLSRSAFELRSSADWLRRDLVKLLIYCPIDQPSHRATKDLLRLVATRTLCTRAYGSLPIDMTLLPSSVMLFTSYTVIALQFNNVV</sequence>
<keyword evidence="1" id="KW-1133">Transmembrane helix</keyword>
<reference evidence="2 3" key="1">
    <citation type="submission" date="2023-11" db="EMBL/GenBank/DDBJ databases">
        <authorList>
            <person name="Okamura Y."/>
        </authorList>
    </citation>
    <scope>NUCLEOTIDE SEQUENCE [LARGE SCALE GENOMIC DNA]</scope>
</reference>
<dbReference type="EMBL" id="CAVLEF010000009">
    <property type="protein sequence ID" value="CAK1547096.1"/>
    <property type="molecule type" value="Genomic_DNA"/>
</dbReference>
<proteinExistence type="predicted"/>
<feature type="transmembrane region" description="Helical" evidence="1">
    <location>
        <begin position="115"/>
        <end position="135"/>
    </location>
</feature>
<keyword evidence="3" id="KW-1185">Reference proteome</keyword>
<evidence type="ECO:0000256" key="1">
    <source>
        <dbReference type="SAM" id="Phobius"/>
    </source>
</evidence>
<feature type="transmembrane region" description="Helical" evidence="1">
    <location>
        <begin position="328"/>
        <end position="346"/>
    </location>
</feature>
<feature type="transmembrane region" description="Helical" evidence="1">
    <location>
        <begin position="155"/>
        <end position="180"/>
    </location>
</feature>
<accession>A0AAV1JCC4</accession>
<comment type="caution">
    <text evidence="2">The sequence shown here is derived from an EMBL/GenBank/DDBJ whole genome shotgun (WGS) entry which is preliminary data.</text>
</comment>
<feature type="transmembrane region" description="Helical" evidence="1">
    <location>
        <begin position="250"/>
        <end position="272"/>
    </location>
</feature>
<keyword evidence="1" id="KW-0812">Transmembrane</keyword>
<keyword evidence="1" id="KW-0472">Membrane</keyword>
<feature type="transmembrane region" description="Helical" evidence="1">
    <location>
        <begin position="37"/>
        <end position="54"/>
    </location>
</feature>
<evidence type="ECO:0008006" key="4">
    <source>
        <dbReference type="Google" id="ProtNLM"/>
    </source>
</evidence>
<name>A0AAV1JCC4_9NEOP</name>
<gene>
    <name evidence="2" type="ORF">LNINA_LOCUS6593</name>
</gene>
<feature type="transmembrane region" description="Helical" evidence="1">
    <location>
        <begin position="66"/>
        <end position="84"/>
    </location>
</feature>
<dbReference type="Proteomes" id="UP001497472">
    <property type="component" value="Unassembled WGS sequence"/>
</dbReference>
<protein>
    <recommendedName>
        <fullName evidence="4">Gustatory receptor</fullName>
    </recommendedName>
</protein>
<organism evidence="2 3">
    <name type="scientific">Leptosia nina</name>
    <dbReference type="NCBI Taxonomy" id="320188"/>
    <lineage>
        <taxon>Eukaryota</taxon>
        <taxon>Metazoa</taxon>
        <taxon>Ecdysozoa</taxon>
        <taxon>Arthropoda</taxon>
        <taxon>Hexapoda</taxon>
        <taxon>Insecta</taxon>
        <taxon>Pterygota</taxon>
        <taxon>Neoptera</taxon>
        <taxon>Endopterygota</taxon>
        <taxon>Lepidoptera</taxon>
        <taxon>Glossata</taxon>
        <taxon>Ditrysia</taxon>
        <taxon>Papilionoidea</taxon>
        <taxon>Pieridae</taxon>
        <taxon>Pierinae</taxon>
        <taxon>Leptosia</taxon>
    </lineage>
</organism>
<evidence type="ECO:0000313" key="2">
    <source>
        <dbReference type="EMBL" id="CAK1547096.1"/>
    </source>
</evidence>
<evidence type="ECO:0000313" key="3">
    <source>
        <dbReference type="Proteomes" id="UP001497472"/>
    </source>
</evidence>